<evidence type="ECO:0000256" key="6">
    <source>
        <dbReference type="ARBA" id="ARBA00022801"/>
    </source>
</evidence>
<dbReference type="Pfam" id="PF01223">
    <property type="entry name" value="Endonuclease_NS"/>
    <property type="match status" value="1"/>
</dbReference>
<dbReference type="AlphaFoldDB" id="A0A4R5Y9F4"/>
<protein>
    <recommendedName>
        <fullName evidence="10">Endonuclease</fullName>
        <ecNumber evidence="10">3.1.30.-</ecNumber>
    </recommendedName>
</protein>
<dbReference type="EC" id="3.1.30.-" evidence="10"/>
<dbReference type="InterPro" id="IPR018524">
    <property type="entry name" value="DNA/RNA_endonuclease_AS"/>
</dbReference>
<sequence>MGEQQDVQSRGYDPGFLGTGLEPPSIDAGLLEDTVELNGSAVIPYTHFSLAVSKSRRFARWVAWNIDGGSIKRLSRQGSAFIKDSRIPEEFQNGDELYNGNRLDRGHIARRADLLWGPLPEAKRANDDSFFFTNIAPQMDDFNQSGKNGIWGRLEEAVFSDVDVQDLKVTAFGGPIFRDNDREYRGVPLPREYWKVLAYLERGALRSAAFLLTQNLNPLEALDLNEFRAFQVGISELEERTSLRFADPLRDDDGRTSLRAAGDRAPLESLADIRW</sequence>
<comment type="caution">
    <text evidence="13">The sequence shown here is derived from an EMBL/GenBank/DDBJ whole genome shotgun (WGS) entry which is preliminary data.</text>
</comment>
<keyword evidence="7" id="KW-0460">Magnesium</keyword>
<evidence type="ECO:0000259" key="12">
    <source>
        <dbReference type="SMART" id="SM00892"/>
    </source>
</evidence>
<dbReference type="SUPFAM" id="SSF54060">
    <property type="entry name" value="His-Me finger endonucleases"/>
    <property type="match status" value="1"/>
</dbReference>
<evidence type="ECO:0000256" key="7">
    <source>
        <dbReference type="ARBA" id="ARBA00022842"/>
    </source>
</evidence>
<feature type="active site" description="Proton acceptor" evidence="8">
    <location>
        <position position="107"/>
    </location>
</feature>
<dbReference type="InterPro" id="IPR044925">
    <property type="entry name" value="His-Me_finger_sf"/>
</dbReference>
<evidence type="ECO:0000259" key="11">
    <source>
        <dbReference type="SMART" id="SM00477"/>
    </source>
</evidence>
<evidence type="ECO:0000313" key="14">
    <source>
        <dbReference type="Proteomes" id="UP000294621"/>
    </source>
</evidence>
<gene>
    <name evidence="13" type="ORF">E2R57_04645</name>
</gene>
<dbReference type="STRING" id="683150.G205_20003"/>
<evidence type="ECO:0000256" key="3">
    <source>
        <dbReference type="ARBA" id="ARBA00022722"/>
    </source>
</evidence>
<dbReference type="EMBL" id="SMZQ01000002">
    <property type="protein sequence ID" value="TDL39762.1"/>
    <property type="molecule type" value="Genomic_DNA"/>
</dbReference>
<feature type="domain" description="ENPP1-3/EXOG-like endonuclease/phosphodiesterase" evidence="11">
    <location>
        <begin position="45"/>
        <end position="252"/>
    </location>
</feature>
<dbReference type="Gene3D" id="3.40.570.10">
    <property type="entry name" value="Extracellular Endonuclease, subunit A"/>
    <property type="match status" value="1"/>
</dbReference>
<evidence type="ECO:0000256" key="9">
    <source>
        <dbReference type="PIRSR" id="PIRSR640255-2"/>
    </source>
</evidence>
<organism evidence="13 14">
    <name type="scientific">Arthrobacter nitrophenolicus</name>
    <dbReference type="NCBI Taxonomy" id="683150"/>
    <lineage>
        <taxon>Bacteria</taxon>
        <taxon>Bacillati</taxon>
        <taxon>Actinomycetota</taxon>
        <taxon>Actinomycetes</taxon>
        <taxon>Micrococcales</taxon>
        <taxon>Micrococcaceae</taxon>
        <taxon>Arthrobacter</taxon>
    </lineage>
</organism>
<feature type="domain" description="DNA/RNA non-specific endonuclease/pyrophosphatase/phosphodiesterase" evidence="12">
    <location>
        <begin position="44"/>
        <end position="252"/>
    </location>
</feature>
<dbReference type="GO" id="GO:0016787">
    <property type="term" value="F:hydrolase activity"/>
    <property type="evidence" value="ECO:0007669"/>
    <property type="project" value="UniProtKB-KW"/>
</dbReference>
<evidence type="ECO:0000256" key="5">
    <source>
        <dbReference type="ARBA" id="ARBA00022759"/>
    </source>
</evidence>
<keyword evidence="3 10" id="KW-0540">Nuclease</keyword>
<dbReference type="RefSeq" id="WP_133346865.1">
    <property type="nucleotide sequence ID" value="NZ_SMZQ01000002.1"/>
</dbReference>
<dbReference type="GO" id="GO:0003676">
    <property type="term" value="F:nucleic acid binding"/>
    <property type="evidence" value="ECO:0007669"/>
    <property type="project" value="InterPro"/>
</dbReference>
<keyword evidence="6 10" id="KW-0378">Hydrolase</keyword>
<evidence type="ECO:0000313" key="13">
    <source>
        <dbReference type="EMBL" id="TDL39762.1"/>
    </source>
</evidence>
<dbReference type="OrthoDB" id="104542at2"/>
<evidence type="ECO:0000256" key="2">
    <source>
        <dbReference type="ARBA" id="ARBA00010052"/>
    </source>
</evidence>
<dbReference type="InterPro" id="IPR020821">
    <property type="entry name" value="ENPP1-3/EXOG-like_nuc-like"/>
</dbReference>
<keyword evidence="5 10" id="KW-0255">Endonuclease</keyword>
<dbReference type="InterPro" id="IPR040255">
    <property type="entry name" value="Non-specific_endonuclease"/>
</dbReference>
<comment type="similarity">
    <text evidence="2 10">Belongs to the DNA/RNA non-specific endonuclease family.</text>
</comment>
<evidence type="ECO:0000256" key="1">
    <source>
        <dbReference type="ARBA" id="ARBA00001946"/>
    </source>
</evidence>
<evidence type="ECO:0000256" key="8">
    <source>
        <dbReference type="PIRSR" id="PIRSR640255-1"/>
    </source>
</evidence>
<feature type="binding site" evidence="9">
    <location>
        <position position="143"/>
    </location>
    <ligand>
        <name>Mg(2+)</name>
        <dbReference type="ChEBI" id="CHEBI:18420"/>
        <note>catalytic</note>
    </ligand>
</feature>
<reference evidence="13 14" key="1">
    <citation type="submission" date="2019-03" db="EMBL/GenBank/DDBJ databases">
        <title>Genome Sequencing and Assembly of Various Microbes Isolated from Partially Reclaimed Soil and Acid Mine Drainage (AMD) Site.</title>
        <authorList>
            <person name="Steinbock B."/>
            <person name="Bechtold R."/>
            <person name="Sevigny J.L."/>
            <person name="Thomas D."/>
            <person name="Cuthill L.R."/>
            <person name="Aveiro Johannsen E.J."/>
            <person name="Thomas K."/>
            <person name="Ghosh A."/>
        </authorList>
    </citation>
    <scope>NUCLEOTIDE SEQUENCE [LARGE SCALE GENOMIC DNA]</scope>
    <source>
        <strain evidence="13 14">S-A1</strain>
    </source>
</reference>
<dbReference type="InterPro" id="IPR001604">
    <property type="entry name" value="Endo_G_ENPP1-like_dom"/>
</dbReference>
<dbReference type="PANTHER" id="PTHR13966">
    <property type="entry name" value="ENDONUCLEASE RELATED"/>
    <property type="match status" value="1"/>
</dbReference>
<keyword evidence="4 9" id="KW-0479">Metal-binding</keyword>
<comment type="cofactor">
    <cofactor evidence="1 10">
        <name>Mg(2+)</name>
        <dbReference type="ChEBI" id="CHEBI:18420"/>
    </cofactor>
</comment>
<dbReference type="Proteomes" id="UP000294621">
    <property type="component" value="Unassembled WGS sequence"/>
</dbReference>
<dbReference type="GO" id="GO:0004519">
    <property type="term" value="F:endonuclease activity"/>
    <property type="evidence" value="ECO:0007669"/>
    <property type="project" value="UniProtKB-UniRule"/>
</dbReference>
<proteinExistence type="inferred from homology"/>
<dbReference type="SMART" id="SM00892">
    <property type="entry name" value="Endonuclease_NS"/>
    <property type="match status" value="1"/>
</dbReference>
<dbReference type="PROSITE" id="PS01070">
    <property type="entry name" value="NUCLEASE_NON_SPEC"/>
    <property type="match status" value="1"/>
</dbReference>
<name>A0A4R5Y9F4_9MICC</name>
<evidence type="ECO:0000256" key="4">
    <source>
        <dbReference type="ARBA" id="ARBA00022723"/>
    </source>
</evidence>
<dbReference type="PANTHER" id="PTHR13966:SF5">
    <property type="entry name" value="ENDONUCLEASE G, MITOCHONDRIAL"/>
    <property type="match status" value="1"/>
</dbReference>
<dbReference type="CDD" id="cd00091">
    <property type="entry name" value="NUC"/>
    <property type="match status" value="1"/>
</dbReference>
<evidence type="ECO:0000256" key="10">
    <source>
        <dbReference type="RuleBase" id="RU366055"/>
    </source>
</evidence>
<accession>A0A4R5Y9F4</accession>
<dbReference type="GO" id="GO:0046872">
    <property type="term" value="F:metal ion binding"/>
    <property type="evidence" value="ECO:0007669"/>
    <property type="project" value="UniProtKB-KW"/>
</dbReference>
<dbReference type="InterPro" id="IPR044929">
    <property type="entry name" value="DNA/RNA_non-sp_Endonuclease_sf"/>
</dbReference>
<dbReference type="SMART" id="SM00477">
    <property type="entry name" value="NUC"/>
    <property type="match status" value="1"/>
</dbReference>